<dbReference type="InParanoid" id="A0CU70"/>
<evidence type="ECO:0000313" key="2">
    <source>
        <dbReference type="Proteomes" id="UP000000600"/>
    </source>
</evidence>
<dbReference type="KEGG" id="ptm:GSPATT00010536001"/>
<protein>
    <recommendedName>
        <fullName evidence="3">F-box domain-containing protein</fullName>
    </recommendedName>
</protein>
<dbReference type="Gene3D" id="3.80.10.10">
    <property type="entry name" value="Ribonuclease Inhibitor"/>
    <property type="match status" value="1"/>
</dbReference>
<proteinExistence type="predicted"/>
<dbReference type="eggNOG" id="KOG4341">
    <property type="taxonomic scope" value="Eukaryota"/>
</dbReference>
<dbReference type="RefSeq" id="XP_001441734.1">
    <property type="nucleotide sequence ID" value="XM_001441697.1"/>
</dbReference>
<dbReference type="STRING" id="5888.A0CU70"/>
<dbReference type="OMA" id="CTESYKS"/>
<sequence>MQKQTQLTKFFSKKAQEQQQSPVRTKFNQDLFFCTPPTQEIQFKTENANTKKKGSNNLDNWIRKSSLQQKKWPFLPKNLIYLIYKFLQLRECATCSQVCKFWMICYNDIYFSYSFFREFETSRFNEKELATVLKRSSKQLKHIKKVRDIIKGQKISSFLEKTELSTMLSDNSQQQGSLLELFKLEPKKQYTSVFLTDKDLNSICTESQQYLLSNHFSKSLQYIQLISCQFMTGKGFEIIGKCAQLSLINIQNNSNLKDDNIKIILEQLQGLKTLMLLKCDGLTNDIFEIIGNSCKRLERLDIGCNPQLDVKQCSSLKKIDTLQSFSIKDNIVTNEALEIITTNLYKLHSLNLEGCQEINSYSLKQIQKLSLQRINLKKISFKEEGTIQLLHHRHLQFYCQCTEYKIDACEQQFIEYSCREDYPFQIMIA</sequence>
<organism evidence="1 2">
    <name type="scientific">Paramecium tetraurelia</name>
    <dbReference type="NCBI Taxonomy" id="5888"/>
    <lineage>
        <taxon>Eukaryota</taxon>
        <taxon>Sar</taxon>
        <taxon>Alveolata</taxon>
        <taxon>Ciliophora</taxon>
        <taxon>Intramacronucleata</taxon>
        <taxon>Oligohymenophorea</taxon>
        <taxon>Peniculida</taxon>
        <taxon>Parameciidae</taxon>
        <taxon>Paramecium</taxon>
    </lineage>
</organism>
<name>A0CU70_PARTE</name>
<dbReference type="SUPFAM" id="SSF52047">
    <property type="entry name" value="RNI-like"/>
    <property type="match status" value="1"/>
</dbReference>
<evidence type="ECO:0000313" key="1">
    <source>
        <dbReference type="EMBL" id="CAK74337.1"/>
    </source>
</evidence>
<dbReference type="SUPFAM" id="SSF81383">
    <property type="entry name" value="F-box domain"/>
    <property type="match status" value="1"/>
</dbReference>
<keyword evidence="2" id="KW-1185">Reference proteome</keyword>
<reference evidence="1 2" key="1">
    <citation type="journal article" date="2006" name="Nature">
        <title>Global trends of whole-genome duplications revealed by the ciliate Paramecium tetraurelia.</title>
        <authorList>
            <consortium name="Genoscope"/>
            <person name="Aury J.-M."/>
            <person name="Jaillon O."/>
            <person name="Duret L."/>
            <person name="Noel B."/>
            <person name="Jubin C."/>
            <person name="Porcel B.M."/>
            <person name="Segurens B."/>
            <person name="Daubin V."/>
            <person name="Anthouard V."/>
            <person name="Aiach N."/>
            <person name="Arnaiz O."/>
            <person name="Billaut A."/>
            <person name="Beisson J."/>
            <person name="Blanc I."/>
            <person name="Bouhouche K."/>
            <person name="Camara F."/>
            <person name="Duharcourt S."/>
            <person name="Guigo R."/>
            <person name="Gogendeau D."/>
            <person name="Katinka M."/>
            <person name="Keller A.-M."/>
            <person name="Kissmehl R."/>
            <person name="Klotz C."/>
            <person name="Koll F."/>
            <person name="Le Moue A."/>
            <person name="Lepere C."/>
            <person name="Malinsky S."/>
            <person name="Nowacki M."/>
            <person name="Nowak J.K."/>
            <person name="Plattner H."/>
            <person name="Poulain J."/>
            <person name="Ruiz F."/>
            <person name="Serrano V."/>
            <person name="Zagulski M."/>
            <person name="Dessen P."/>
            <person name="Betermier M."/>
            <person name="Weissenbach J."/>
            <person name="Scarpelli C."/>
            <person name="Schachter V."/>
            <person name="Sperling L."/>
            <person name="Meyer E."/>
            <person name="Cohen J."/>
            <person name="Wincker P."/>
        </authorList>
    </citation>
    <scope>NUCLEOTIDE SEQUENCE [LARGE SCALE GENOMIC DNA]</scope>
    <source>
        <strain evidence="1 2">Stock d4-2</strain>
    </source>
</reference>
<dbReference type="Proteomes" id="UP000000600">
    <property type="component" value="Unassembled WGS sequence"/>
</dbReference>
<dbReference type="InterPro" id="IPR032675">
    <property type="entry name" value="LRR_dom_sf"/>
</dbReference>
<gene>
    <name evidence="1" type="ORF">GSPATT00010536001</name>
</gene>
<dbReference type="AlphaFoldDB" id="A0CU70"/>
<evidence type="ECO:0008006" key="3">
    <source>
        <dbReference type="Google" id="ProtNLM"/>
    </source>
</evidence>
<dbReference type="HOGENOM" id="CLU_052584_0_0_1"/>
<dbReference type="PANTHER" id="PTHR13318">
    <property type="entry name" value="PARTNER OF PAIRED, ISOFORM B-RELATED"/>
    <property type="match status" value="1"/>
</dbReference>
<dbReference type="GeneID" id="5027519"/>
<accession>A0CU70</accession>
<dbReference type="EMBL" id="CT868185">
    <property type="protein sequence ID" value="CAK74337.1"/>
    <property type="molecule type" value="Genomic_DNA"/>
</dbReference>
<dbReference type="OrthoDB" id="550575at2759"/>
<dbReference type="InterPro" id="IPR036047">
    <property type="entry name" value="F-box-like_dom_sf"/>
</dbReference>